<evidence type="ECO:0000256" key="1">
    <source>
        <dbReference type="ARBA" id="ARBA00004613"/>
    </source>
</evidence>
<evidence type="ECO:0000313" key="6">
    <source>
        <dbReference type="Proteomes" id="UP000018721"/>
    </source>
</evidence>
<evidence type="ECO:0000256" key="2">
    <source>
        <dbReference type="ARBA" id="ARBA00009520"/>
    </source>
</evidence>
<dbReference type="PANTHER" id="PTHR33657">
    <property type="entry name" value="DOMAIN PROTEIN, PUTATIVE (AFU_ORTHOLOGUE AFUA_5G00600)-RELATED"/>
    <property type="match status" value="1"/>
</dbReference>
<keyword evidence="4" id="KW-0843">Virulence</keyword>
<dbReference type="AlphaFoldDB" id="V9EH11"/>
<dbReference type="HOGENOM" id="CLU_062263_1_0_1"/>
<dbReference type="Proteomes" id="UP000018721">
    <property type="component" value="Unassembled WGS sequence"/>
</dbReference>
<dbReference type="eggNOG" id="ENOG502S1MP">
    <property type="taxonomic scope" value="Eukaryota"/>
</dbReference>
<accession>V9EH11</accession>
<evidence type="ECO:0008006" key="7">
    <source>
        <dbReference type="Google" id="ProtNLM"/>
    </source>
</evidence>
<keyword evidence="3" id="KW-0964">Secreted</keyword>
<protein>
    <recommendedName>
        <fullName evidence="7">Necrosis inducing protein NPP1</fullName>
    </recommendedName>
</protein>
<dbReference type="PANTHER" id="PTHR33657:SF8">
    <property type="entry name" value="DOMAIN PROTEIN, PUTATIVE (AFU_ORTHOLOGUE AFUA_5G00600)-RELATED"/>
    <property type="match status" value="1"/>
</dbReference>
<evidence type="ECO:0000256" key="4">
    <source>
        <dbReference type="ARBA" id="ARBA00023026"/>
    </source>
</evidence>
<reference evidence="5 6" key="1">
    <citation type="submission" date="2013-11" db="EMBL/GenBank/DDBJ databases">
        <title>The Genome Sequence of Phytophthora parasitica P1569.</title>
        <authorList>
            <consortium name="The Broad Institute Genomics Platform"/>
            <person name="Russ C."/>
            <person name="Tyler B."/>
            <person name="Panabieres F."/>
            <person name="Shan W."/>
            <person name="Tripathy S."/>
            <person name="Grunwald N."/>
            <person name="Machado M."/>
            <person name="Johnson C.S."/>
            <person name="Arredondo F."/>
            <person name="Hong C."/>
            <person name="Coffey M."/>
            <person name="Young S.K."/>
            <person name="Zeng Q."/>
            <person name="Gargeya S."/>
            <person name="Fitzgerald M."/>
            <person name="Abouelleil A."/>
            <person name="Alvarado L."/>
            <person name="Chapman S.B."/>
            <person name="Gainer-Dewar J."/>
            <person name="Goldberg J."/>
            <person name="Griggs A."/>
            <person name="Gujja S."/>
            <person name="Hansen M."/>
            <person name="Howarth C."/>
            <person name="Imamovic A."/>
            <person name="Ireland A."/>
            <person name="Larimer J."/>
            <person name="McCowan C."/>
            <person name="Murphy C."/>
            <person name="Pearson M."/>
            <person name="Poon T.W."/>
            <person name="Priest M."/>
            <person name="Roberts A."/>
            <person name="Saif S."/>
            <person name="Shea T."/>
            <person name="Sykes S."/>
            <person name="Wortman J."/>
            <person name="Nusbaum C."/>
            <person name="Birren B."/>
        </authorList>
    </citation>
    <scope>NUCLEOTIDE SEQUENCE [LARGE SCALE GENOMIC DNA]</scope>
    <source>
        <strain evidence="5 6">P1569</strain>
    </source>
</reference>
<dbReference type="GO" id="GO:0005576">
    <property type="term" value="C:extracellular region"/>
    <property type="evidence" value="ECO:0007669"/>
    <property type="project" value="UniProtKB-SubCell"/>
</dbReference>
<evidence type="ECO:0000256" key="3">
    <source>
        <dbReference type="ARBA" id="ARBA00022525"/>
    </source>
</evidence>
<evidence type="ECO:0000313" key="5">
    <source>
        <dbReference type="EMBL" id="ETI37347.1"/>
    </source>
</evidence>
<proteinExistence type="inferred from homology"/>
<comment type="similarity">
    <text evidence="2">Belongs to the Necrosis inducing protein (NPP1) family.</text>
</comment>
<dbReference type="OrthoDB" id="89316at2759"/>
<sequence length="187" mass="20652">MAGSIVHDKVQPFAQPVPATVSETVAITFKPRLKGTGSPGGGCKGSHLGSQIYGRAASHKGLWAIIYAWYFPKDRPSWLFTEGQRHDWANVVVWLDNPAVENPAMIGVSPSSINYLEDGNNHGLHTVDITWKSGGEFQDLIMWEQLTDAARVSLNNTDFGGRAKVPFNDADFNLNLQNAWLYKMCSF</sequence>
<comment type="caution">
    <text evidence="5">The sequence shown here is derived from an EMBL/GenBank/DDBJ whole genome shotgun (WGS) entry which is preliminary data.</text>
</comment>
<keyword evidence="6" id="KW-1185">Reference proteome</keyword>
<name>V9EH11_PHYNI</name>
<gene>
    <name evidence="5" type="ORF">F443_16646</name>
</gene>
<dbReference type="EMBL" id="ANIZ01002920">
    <property type="protein sequence ID" value="ETI37347.1"/>
    <property type="molecule type" value="Genomic_DNA"/>
</dbReference>
<dbReference type="Pfam" id="PF05630">
    <property type="entry name" value="NPP1"/>
    <property type="match status" value="1"/>
</dbReference>
<organism evidence="5 6">
    <name type="scientific">Phytophthora nicotianae P1569</name>
    <dbReference type="NCBI Taxonomy" id="1317065"/>
    <lineage>
        <taxon>Eukaryota</taxon>
        <taxon>Sar</taxon>
        <taxon>Stramenopiles</taxon>
        <taxon>Oomycota</taxon>
        <taxon>Peronosporomycetes</taxon>
        <taxon>Peronosporales</taxon>
        <taxon>Peronosporaceae</taxon>
        <taxon>Phytophthora</taxon>
    </lineage>
</organism>
<comment type="subcellular location">
    <subcellularLocation>
        <location evidence="1">Secreted</location>
    </subcellularLocation>
</comment>
<dbReference type="InterPro" id="IPR008701">
    <property type="entry name" value="NPP1"/>
</dbReference>